<proteinExistence type="predicted"/>
<dbReference type="EMBL" id="JAVREJ010000008">
    <property type="protein sequence ID" value="MDT0350547.1"/>
    <property type="molecule type" value="Genomic_DNA"/>
</dbReference>
<dbReference type="SUPFAM" id="SSF48452">
    <property type="entry name" value="TPR-like"/>
    <property type="match status" value="1"/>
</dbReference>
<dbReference type="SUPFAM" id="SSF46894">
    <property type="entry name" value="C-terminal effector domain of the bipartite response regulators"/>
    <property type="match status" value="1"/>
</dbReference>
<dbReference type="Gene3D" id="3.40.50.300">
    <property type="entry name" value="P-loop containing nucleotide triphosphate hydrolases"/>
    <property type="match status" value="1"/>
</dbReference>
<keyword evidence="5" id="KW-1185">Reference proteome</keyword>
<dbReference type="InterPro" id="IPR011990">
    <property type="entry name" value="TPR-like_helical_dom_sf"/>
</dbReference>
<dbReference type="SUPFAM" id="SSF52540">
    <property type="entry name" value="P-loop containing nucleoside triphosphate hydrolases"/>
    <property type="match status" value="1"/>
</dbReference>
<gene>
    <name evidence="4" type="ORF">RM445_13530</name>
</gene>
<dbReference type="PROSITE" id="PS00622">
    <property type="entry name" value="HTH_LUXR_1"/>
    <property type="match status" value="1"/>
</dbReference>
<dbReference type="InterPro" id="IPR016032">
    <property type="entry name" value="Sig_transdc_resp-reg_C-effctor"/>
</dbReference>
<dbReference type="Proteomes" id="UP001183202">
    <property type="component" value="Unassembled WGS sequence"/>
</dbReference>
<dbReference type="Gene3D" id="1.10.10.10">
    <property type="entry name" value="Winged helix-like DNA-binding domain superfamily/Winged helix DNA-binding domain"/>
    <property type="match status" value="1"/>
</dbReference>
<dbReference type="PRINTS" id="PR00038">
    <property type="entry name" value="HTHLUXR"/>
</dbReference>
<dbReference type="InterPro" id="IPR041664">
    <property type="entry name" value="AAA_16"/>
</dbReference>
<dbReference type="SMART" id="SM00421">
    <property type="entry name" value="HTH_LUXR"/>
    <property type="match status" value="1"/>
</dbReference>
<reference evidence="5" key="1">
    <citation type="submission" date="2023-07" db="EMBL/GenBank/DDBJ databases">
        <title>30 novel species of actinomycetes from the DSMZ collection.</title>
        <authorList>
            <person name="Nouioui I."/>
        </authorList>
    </citation>
    <scope>NUCLEOTIDE SEQUENCE [LARGE SCALE GENOMIC DNA]</scope>
    <source>
        <strain evidence="5">DSM 45834</strain>
    </source>
</reference>
<organism evidence="4 5">
    <name type="scientific">Pseudonocardia charpentierae</name>
    <dbReference type="NCBI Taxonomy" id="3075545"/>
    <lineage>
        <taxon>Bacteria</taxon>
        <taxon>Bacillati</taxon>
        <taxon>Actinomycetota</taxon>
        <taxon>Actinomycetes</taxon>
        <taxon>Pseudonocardiales</taxon>
        <taxon>Pseudonocardiaceae</taxon>
        <taxon>Pseudonocardia</taxon>
    </lineage>
</organism>
<feature type="domain" description="HTH luxR-type" evidence="3">
    <location>
        <begin position="796"/>
        <end position="861"/>
    </location>
</feature>
<keyword evidence="2" id="KW-0067">ATP-binding</keyword>
<dbReference type="PANTHER" id="PTHR16305:SF35">
    <property type="entry name" value="TRANSCRIPTIONAL ACTIVATOR DOMAIN"/>
    <property type="match status" value="1"/>
</dbReference>
<dbReference type="InterPro" id="IPR036388">
    <property type="entry name" value="WH-like_DNA-bd_sf"/>
</dbReference>
<comment type="caution">
    <text evidence="4">The sequence shown here is derived from an EMBL/GenBank/DDBJ whole genome shotgun (WGS) entry which is preliminary data.</text>
</comment>
<evidence type="ECO:0000256" key="2">
    <source>
        <dbReference type="ARBA" id="ARBA00022840"/>
    </source>
</evidence>
<dbReference type="InterPro" id="IPR000792">
    <property type="entry name" value="Tscrpt_reg_LuxR_C"/>
</dbReference>
<evidence type="ECO:0000313" key="4">
    <source>
        <dbReference type="EMBL" id="MDT0350547.1"/>
    </source>
</evidence>
<protein>
    <submittedName>
        <fullName evidence="4">AAA family ATPase</fullName>
    </submittedName>
</protein>
<dbReference type="PROSITE" id="PS50043">
    <property type="entry name" value="HTH_LUXR_2"/>
    <property type="match status" value="1"/>
</dbReference>
<dbReference type="Gene3D" id="1.25.40.10">
    <property type="entry name" value="Tetratricopeptide repeat domain"/>
    <property type="match status" value="1"/>
</dbReference>
<keyword evidence="1" id="KW-0547">Nucleotide-binding</keyword>
<dbReference type="PANTHER" id="PTHR16305">
    <property type="entry name" value="TESTICULAR SOLUBLE ADENYLYL CYCLASE"/>
    <property type="match status" value="1"/>
</dbReference>
<evidence type="ECO:0000256" key="1">
    <source>
        <dbReference type="ARBA" id="ARBA00022741"/>
    </source>
</evidence>
<dbReference type="RefSeq" id="WP_311556575.1">
    <property type="nucleotide sequence ID" value="NZ_JAVREJ010000008.1"/>
</dbReference>
<dbReference type="Pfam" id="PF13191">
    <property type="entry name" value="AAA_16"/>
    <property type="match status" value="1"/>
</dbReference>
<name>A0ABU2NAG7_9PSEU</name>
<sequence>MTRPLVLERGAELDVLETALRRATGGTGSVALISGEAGIGKTSLVRAFVLDRPDRARVLLGACDDLVTPRTLGPLRDAVRGAGGPLATALATGDRDAVLSGLLTELADGARPTVLVLEDVHWADDATLDVLRYVGRRVVDLPAVVVATYRDEEVGPSLQRVLGALGGPAVHRLAPARLSRAAVARLVGGTAATSAPLYRLTAGNPFFVSEMAAATGSATVSGAVPATVVDAVIARLHRLGPAERTALEQLSVVPAGVDLSLARAVVDDLGVLAGAERSGLLEMQAGTVAFRHELARRAVEAALPVAVRMQYNAGVLAALLGRSDRDLARVVHHAVAAGDEAAVVAHAPAAARTANRLGAHTQEVALLEQALRHRHLLDPAEEAALWQEQAMALFTLDRVPDALDAGRRAAGLYEALGASGPLSEVLITVALAHWALVQPREALATAERAVRVLEPGADSRQHAYALAYLAGLQTNVDRTDEALGTGAAALAMARRLDAPDLVALGQIAHGNARHKGGDRSAVDELCAGIDAAAALSAHVFVMTGYLVLVENLSQMGLLAETGRRIAEAIAYAEERDVDIYLDPIRAYGCRLQAVRGEWEAAEAGLRGLLSTAGTGGMRHSLPELSRLLVRRGTDDAAAVVDRAVDFTRRTDARYQLTPALMARIELAWLTGRAVDARDAAAVLAVRTAVPGAERPRADLLRWLRRLGEPVQPFEGCPPEYAAGLRGDWRAAARGFAERGEPYEQALELADSGEPEPTLEALRMLDELGARPAAALLRRRLRERGVTAVPRGPKPTTRANPVGLTDRQVEILRLLADGRTNAEIAAKLVLSVRTVDHHVSAVLQKLGITSRREVAGASARLGVV</sequence>
<evidence type="ECO:0000313" key="5">
    <source>
        <dbReference type="Proteomes" id="UP001183202"/>
    </source>
</evidence>
<accession>A0ABU2NAG7</accession>
<dbReference type="CDD" id="cd06170">
    <property type="entry name" value="LuxR_C_like"/>
    <property type="match status" value="1"/>
</dbReference>
<dbReference type="InterPro" id="IPR027417">
    <property type="entry name" value="P-loop_NTPase"/>
</dbReference>
<evidence type="ECO:0000259" key="3">
    <source>
        <dbReference type="PROSITE" id="PS50043"/>
    </source>
</evidence>
<dbReference type="Pfam" id="PF00196">
    <property type="entry name" value="GerE"/>
    <property type="match status" value="1"/>
</dbReference>